<evidence type="ECO:0000256" key="4">
    <source>
        <dbReference type="ARBA" id="ARBA00022857"/>
    </source>
</evidence>
<comment type="caution">
    <text evidence="8">The sequence shown here is derived from an EMBL/GenBank/DDBJ whole genome shotgun (WGS) entry which is preliminary data.</text>
</comment>
<dbReference type="SUPFAM" id="SSF51905">
    <property type="entry name" value="FAD/NAD(P)-binding domain"/>
    <property type="match status" value="1"/>
</dbReference>
<dbReference type="Gene3D" id="3.50.50.60">
    <property type="entry name" value="FAD/NAD(P)-binding domain"/>
    <property type="match status" value="1"/>
</dbReference>
<dbReference type="GO" id="GO:0004502">
    <property type="term" value="F:kynurenine 3-monooxygenase activity"/>
    <property type="evidence" value="ECO:0007669"/>
    <property type="project" value="TreeGrafter"/>
</dbReference>
<sequence>MHRFDNAIKYIAHGYKELTLYPRNGKFAMPENYLHIWPRHQFMLIGLPNPDKSFTCTLFAPFESDCKEGLDDLTTKEAIVRYFEKHFPDFVKLCPDYVEQCLENPSSPLAHVHLNPWHFKDKVVVMGDAAHAVVPFYGQGMNCCLEDCVIFDELLEKHNNDIKTVFHEFSRLRQPSTEGLAHLSLENYVEMRSLTAQRWFVYKKKLEQVNFCIFCFFFMFL</sequence>
<reference evidence="8 9" key="1">
    <citation type="journal article" date="2013" name="Curr. Biol.">
        <title>The Genome of the Foraminiferan Reticulomyxa filosa.</title>
        <authorList>
            <person name="Glockner G."/>
            <person name="Hulsmann N."/>
            <person name="Schleicher M."/>
            <person name="Noegel A.A."/>
            <person name="Eichinger L."/>
            <person name="Gallinger C."/>
            <person name="Pawlowski J."/>
            <person name="Sierra R."/>
            <person name="Euteneuer U."/>
            <person name="Pillet L."/>
            <person name="Moustafa A."/>
            <person name="Platzer M."/>
            <person name="Groth M."/>
            <person name="Szafranski K."/>
            <person name="Schliwa M."/>
        </authorList>
    </citation>
    <scope>NUCLEOTIDE SEQUENCE [LARGE SCALE GENOMIC DNA]</scope>
</reference>
<evidence type="ECO:0000313" key="9">
    <source>
        <dbReference type="Proteomes" id="UP000023152"/>
    </source>
</evidence>
<organism evidence="8 9">
    <name type="scientific">Reticulomyxa filosa</name>
    <dbReference type="NCBI Taxonomy" id="46433"/>
    <lineage>
        <taxon>Eukaryota</taxon>
        <taxon>Sar</taxon>
        <taxon>Rhizaria</taxon>
        <taxon>Retaria</taxon>
        <taxon>Foraminifera</taxon>
        <taxon>Monothalamids</taxon>
        <taxon>Reticulomyxidae</taxon>
        <taxon>Reticulomyxa</taxon>
    </lineage>
</organism>
<evidence type="ECO:0000256" key="2">
    <source>
        <dbReference type="ARBA" id="ARBA00022630"/>
    </source>
</evidence>
<dbReference type="InterPro" id="IPR002938">
    <property type="entry name" value="FAD-bd"/>
</dbReference>
<keyword evidence="3" id="KW-0274">FAD</keyword>
<dbReference type="Proteomes" id="UP000023152">
    <property type="component" value="Unassembled WGS sequence"/>
</dbReference>
<gene>
    <name evidence="8" type="ORF">RFI_16495</name>
</gene>
<dbReference type="OrthoDB" id="10053569at2759"/>
<evidence type="ECO:0000256" key="3">
    <source>
        <dbReference type="ARBA" id="ARBA00022827"/>
    </source>
</evidence>
<evidence type="ECO:0000256" key="6">
    <source>
        <dbReference type="ARBA" id="ARBA00023033"/>
    </source>
</evidence>
<dbReference type="GO" id="GO:0005741">
    <property type="term" value="C:mitochondrial outer membrane"/>
    <property type="evidence" value="ECO:0007669"/>
    <property type="project" value="TreeGrafter"/>
</dbReference>
<dbReference type="EMBL" id="ASPP01012313">
    <property type="protein sequence ID" value="ETO20720.1"/>
    <property type="molecule type" value="Genomic_DNA"/>
</dbReference>
<proteinExistence type="predicted"/>
<evidence type="ECO:0000313" key="8">
    <source>
        <dbReference type="EMBL" id="ETO20720.1"/>
    </source>
</evidence>
<evidence type="ECO:0000256" key="5">
    <source>
        <dbReference type="ARBA" id="ARBA00023002"/>
    </source>
</evidence>
<comment type="cofactor">
    <cofactor evidence="1">
        <name>FAD</name>
        <dbReference type="ChEBI" id="CHEBI:57692"/>
    </cofactor>
</comment>
<keyword evidence="9" id="KW-1185">Reference proteome</keyword>
<evidence type="ECO:0000259" key="7">
    <source>
        <dbReference type="Pfam" id="PF01494"/>
    </source>
</evidence>
<dbReference type="GO" id="GO:0071949">
    <property type="term" value="F:FAD binding"/>
    <property type="evidence" value="ECO:0007669"/>
    <property type="project" value="InterPro"/>
</dbReference>
<dbReference type="GO" id="GO:0070189">
    <property type="term" value="P:kynurenine metabolic process"/>
    <property type="evidence" value="ECO:0007669"/>
    <property type="project" value="TreeGrafter"/>
</dbReference>
<evidence type="ECO:0000256" key="1">
    <source>
        <dbReference type="ARBA" id="ARBA00001974"/>
    </source>
</evidence>
<name>X6N366_RETFI</name>
<accession>X6N366</accession>
<dbReference type="AlphaFoldDB" id="X6N366"/>
<dbReference type="InterPro" id="IPR036188">
    <property type="entry name" value="FAD/NAD-bd_sf"/>
</dbReference>
<protein>
    <submittedName>
        <fullName evidence="8">Kynurenine 3-monooxygenase</fullName>
    </submittedName>
</protein>
<dbReference type="Pfam" id="PF01494">
    <property type="entry name" value="FAD_binding_3"/>
    <property type="match status" value="1"/>
</dbReference>
<dbReference type="PANTHER" id="PTHR46028:SF2">
    <property type="entry name" value="KYNURENINE 3-MONOOXYGENASE"/>
    <property type="match status" value="1"/>
</dbReference>
<keyword evidence="6 8" id="KW-0503">Monooxygenase</keyword>
<keyword evidence="2" id="KW-0285">Flavoprotein</keyword>
<feature type="domain" description="FAD-binding" evidence="7">
    <location>
        <begin position="109"/>
        <end position="149"/>
    </location>
</feature>
<dbReference type="PANTHER" id="PTHR46028">
    <property type="entry name" value="KYNURENINE 3-MONOOXYGENASE"/>
    <property type="match status" value="1"/>
</dbReference>
<keyword evidence="4" id="KW-0521">NADP</keyword>
<keyword evidence="5" id="KW-0560">Oxidoreductase</keyword>